<evidence type="ECO:0000313" key="2">
    <source>
        <dbReference type="Proteomes" id="UP000305401"/>
    </source>
</evidence>
<dbReference type="Proteomes" id="UP000305401">
    <property type="component" value="Unassembled WGS sequence"/>
</dbReference>
<keyword evidence="2" id="KW-1185">Reference proteome</keyword>
<protein>
    <submittedName>
        <fullName evidence="1">FtsX-like permease family protein</fullName>
    </submittedName>
</protein>
<sequence>MKYQFFDIDNWKEISATLSRNKTRTFLTGFGIFWGTAMLALLWGGAQGLQDLLKNNFKGFSTNSAVMWSWRTTIPYKGYEKGRYWNMTVEDIDAIRNNITEIAEISPMASRSATMKHGIKSYANSIQGVDGNYIDVITPKITEGRFINDSDMREGKKVCVIGQHAAAELFGTTSPLGKYVEVNNIYYKVIGISARQSDIRFNVDIEECITIPLSTMRKAYNLGNFVEEFIFTMKQGYVPADVKPRITRMLGKRHSIHPDDDRAYGYFDVSEQFKTVDNLFTGINVLALFVGLGSLLAGIIGIGNIMWIIVKERTQEIGVRRAIGAKPRDIIVQILSEGVVLTSIAGMAGICFAVLILSIAAIATSTDGVIFRFQLEFSHSIAILLTFLVLGTMAGLIPSVKAMRIKPIEALNDK</sequence>
<accession>A0AC61S3I4</accession>
<gene>
    <name evidence="1" type="ORF">E5990_09200</name>
</gene>
<comment type="caution">
    <text evidence="1">The sequence shown here is derived from an EMBL/GenBank/DDBJ whole genome shotgun (WGS) entry which is preliminary data.</text>
</comment>
<reference evidence="1" key="1">
    <citation type="submission" date="2019-04" db="EMBL/GenBank/DDBJ databases">
        <title>Microbes associate with the intestines of laboratory mice.</title>
        <authorList>
            <person name="Navarre W."/>
            <person name="Wong E."/>
            <person name="Huang K.C."/>
            <person name="Tropini C."/>
            <person name="Ng K."/>
            <person name="Yu B."/>
        </authorList>
    </citation>
    <scope>NUCLEOTIDE SEQUENCE</scope>
    <source>
        <strain evidence="1">NM86_A22</strain>
    </source>
</reference>
<dbReference type="EMBL" id="SSTG01000140">
    <property type="protein sequence ID" value="THG45165.1"/>
    <property type="molecule type" value="Genomic_DNA"/>
</dbReference>
<name>A0AC61S3I4_9BACT</name>
<proteinExistence type="predicted"/>
<evidence type="ECO:0000313" key="1">
    <source>
        <dbReference type="EMBL" id="THG45165.1"/>
    </source>
</evidence>
<organism evidence="1 2">
    <name type="scientific">Muribaculum caecicola</name>
    <dbReference type="NCBI Taxonomy" id="3038144"/>
    <lineage>
        <taxon>Bacteria</taxon>
        <taxon>Pseudomonadati</taxon>
        <taxon>Bacteroidota</taxon>
        <taxon>Bacteroidia</taxon>
        <taxon>Bacteroidales</taxon>
        <taxon>Muribaculaceae</taxon>
        <taxon>Muribaculum</taxon>
    </lineage>
</organism>